<keyword evidence="2" id="KW-1185">Reference proteome</keyword>
<name>A0A1M5BLF8_9BACL</name>
<accession>A0A1M5BLF8</accession>
<dbReference type="STRING" id="112248.SAMN05444392_12610"/>
<evidence type="ECO:0008006" key="3">
    <source>
        <dbReference type="Google" id="ProtNLM"/>
    </source>
</evidence>
<evidence type="ECO:0000313" key="2">
    <source>
        <dbReference type="Proteomes" id="UP000184476"/>
    </source>
</evidence>
<proteinExistence type="predicted"/>
<protein>
    <recommendedName>
        <fullName evidence="3">YtkA-like</fullName>
    </recommendedName>
</protein>
<reference evidence="1 2" key="1">
    <citation type="submission" date="2016-11" db="EMBL/GenBank/DDBJ databases">
        <authorList>
            <person name="Jaros S."/>
            <person name="Januszkiewicz K."/>
            <person name="Wedrychowicz H."/>
        </authorList>
    </citation>
    <scope>NUCLEOTIDE SEQUENCE [LARGE SCALE GENOMIC DNA]</scope>
    <source>
        <strain evidence="1 2">DSM 44666</strain>
    </source>
</reference>
<dbReference type="EMBL" id="FQVL01000026">
    <property type="protein sequence ID" value="SHF43381.1"/>
    <property type="molecule type" value="Genomic_DNA"/>
</dbReference>
<dbReference type="AlphaFoldDB" id="A0A1M5BLF8"/>
<organism evidence="1 2">
    <name type="scientific">Seinonella peptonophila</name>
    <dbReference type="NCBI Taxonomy" id="112248"/>
    <lineage>
        <taxon>Bacteria</taxon>
        <taxon>Bacillati</taxon>
        <taxon>Bacillota</taxon>
        <taxon>Bacilli</taxon>
        <taxon>Bacillales</taxon>
        <taxon>Thermoactinomycetaceae</taxon>
        <taxon>Seinonella</taxon>
    </lineage>
</organism>
<sequence length="257" mass="29175">MNHQTKNTNSVLMNEHHHHHEHHMSHHGANEVVTDWTSSIHHANQEGQVEIIISDQHGNRIEEFDISHDKKMHLIVVSEDLSFFDHLHPEWKGNGTFIVNDAKFPKGGKFRLYADFIPKGGSHITATHDFFIEGEQDKQPIIADELLTKDVNDLEIVLTMNPSPSVQQDTQLIFTLEDAKYGEPITDLEQVLGAVGHVVIISEDLEQYLHVHPLEEDATGPEARFATKFPTKGLYKIWGQFQRSGQLITVSYVVNVS</sequence>
<dbReference type="OrthoDB" id="128043at2"/>
<dbReference type="RefSeq" id="WP_084731831.1">
    <property type="nucleotide sequence ID" value="NZ_FQVL01000026.1"/>
</dbReference>
<gene>
    <name evidence="1" type="ORF">SAMN05444392_12610</name>
</gene>
<dbReference type="Proteomes" id="UP000184476">
    <property type="component" value="Unassembled WGS sequence"/>
</dbReference>
<evidence type="ECO:0000313" key="1">
    <source>
        <dbReference type="EMBL" id="SHF43381.1"/>
    </source>
</evidence>